<reference evidence="1 2" key="1">
    <citation type="submission" date="2020-04" db="EMBL/GenBank/DDBJ databases">
        <authorList>
            <person name="De Canck E."/>
        </authorList>
    </citation>
    <scope>NUCLEOTIDE SEQUENCE [LARGE SCALE GENOMIC DNA]</scope>
    <source>
        <strain evidence="1 2">LMG 28138</strain>
    </source>
</reference>
<evidence type="ECO:0008006" key="3">
    <source>
        <dbReference type="Google" id="ProtNLM"/>
    </source>
</evidence>
<dbReference type="GO" id="GO:0005975">
    <property type="term" value="P:carbohydrate metabolic process"/>
    <property type="evidence" value="ECO:0007669"/>
    <property type="project" value="InterPro"/>
</dbReference>
<sequence>MSSSIIPVSPMRTPRTHARYDYSALPGRPHLPWPNGKKLAVYLAIGVEEYDFGRGHTEDLMSGVPAPDLVNTSWRDYGNRVGAFRLLSRLERFKIAPTILLNTAVYDSAPALIAEARRLGAEFIGHGIANSDSLEGLDEMQERAYLDAVRARIECEEGTAPLGWSSPWLTQTENTIDLLAERGYRYVMDMRLDDQPVWLNTRGAPLLAMPYALELNDSTSIIGRQAGAAEFADMIIDEFDELLEAANEQRLVMSIVVHSFISGAPFRLKQLSRALEHMTSRGSEVWFTQPREIYDVVRASLEAPTAEERA</sequence>
<proteinExistence type="predicted"/>
<dbReference type="EMBL" id="CADIKM010000040">
    <property type="protein sequence ID" value="CAB3800883.1"/>
    <property type="molecule type" value="Genomic_DNA"/>
</dbReference>
<dbReference type="Gene3D" id="3.20.20.370">
    <property type="entry name" value="Glycoside hydrolase/deacetylase"/>
    <property type="match status" value="1"/>
</dbReference>
<evidence type="ECO:0000313" key="1">
    <source>
        <dbReference type="EMBL" id="CAB3800883.1"/>
    </source>
</evidence>
<dbReference type="InterPro" id="IPR011330">
    <property type="entry name" value="Glyco_hydro/deAcase_b/a-brl"/>
</dbReference>
<organism evidence="1 2">
    <name type="scientific">Pararobbsia alpina</name>
    <dbReference type="NCBI Taxonomy" id="621374"/>
    <lineage>
        <taxon>Bacteria</taxon>
        <taxon>Pseudomonadati</taxon>
        <taxon>Pseudomonadota</taxon>
        <taxon>Betaproteobacteria</taxon>
        <taxon>Burkholderiales</taxon>
        <taxon>Burkholderiaceae</taxon>
        <taxon>Pararobbsia</taxon>
    </lineage>
</organism>
<evidence type="ECO:0000313" key="2">
    <source>
        <dbReference type="Proteomes" id="UP000494115"/>
    </source>
</evidence>
<gene>
    <name evidence="1" type="ORF">LMG28138_04924</name>
</gene>
<dbReference type="SUPFAM" id="SSF88713">
    <property type="entry name" value="Glycoside hydrolase/deacetylase"/>
    <property type="match status" value="1"/>
</dbReference>
<keyword evidence="2" id="KW-1185">Reference proteome</keyword>
<dbReference type="CDD" id="cd10979">
    <property type="entry name" value="CE4_PuuE_like"/>
    <property type="match status" value="1"/>
</dbReference>
<accession>A0A6S7BHS8</accession>
<name>A0A6S7BHS8_9BURK</name>
<dbReference type="RefSeq" id="WP_217478508.1">
    <property type="nucleotide sequence ID" value="NZ_CADIKM010000040.1"/>
</dbReference>
<dbReference type="Proteomes" id="UP000494115">
    <property type="component" value="Unassembled WGS sequence"/>
</dbReference>
<protein>
    <recommendedName>
        <fullName evidence="3">NodB homology domain-containing protein</fullName>
    </recommendedName>
</protein>
<dbReference type="PANTHER" id="PTHR43123">
    <property type="entry name" value="POLYSACCHARIDE DEACETYLASE-RELATED"/>
    <property type="match status" value="1"/>
</dbReference>
<dbReference type="PANTHER" id="PTHR43123:SF4">
    <property type="entry name" value="POLYSACCHARIDE DEACETYLASE"/>
    <property type="match status" value="1"/>
</dbReference>
<dbReference type="AlphaFoldDB" id="A0A6S7BHS8"/>